<dbReference type="Proteomes" id="UP000008466">
    <property type="component" value="Chromosome"/>
</dbReference>
<keyword evidence="2" id="KW-1185">Reference proteome</keyword>
<gene>
    <name evidence="1" type="ordered locus">SpiBuddy_1745</name>
</gene>
<name>F0RWD8_SPHGB</name>
<accession>F0RWD8</accession>
<dbReference type="HOGENOM" id="CLU_1776241_0_0_12"/>
<dbReference type="KEGG" id="sbu:SpiBuddy_1745"/>
<dbReference type="EMBL" id="CP002541">
    <property type="protein sequence ID" value="ADY13569.1"/>
    <property type="molecule type" value="Genomic_DNA"/>
</dbReference>
<dbReference type="STRING" id="158189.SpiBuddy_1745"/>
<evidence type="ECO:0000313" key="1">
    <source>
        <dbReference type="EMBL" id="ADY13569.1"/>
    </source>
</evidence>
<dbReference type="RefSeq" id="WP_013607418.1">
    <property type="nucleotide sequence ID" value="NC_015152.1"/>
</dbReference>
<sequence>MRELFRYPGIQAARTAASYRLLSPNELHSMGVAHIERTLAQQEYKILFQSGSPTRFPQLKAFKKGECLWWVVVEAAMYPHIPQLSDDVGLEVLKYARSEEALVMYAPVMFINTKSQNLSLPSQNGTFSALFNGFIEVSKQSLREGR</sequence>
<reference evidence="2" key="1">
    <citation type="submission" date="2011-02" db="EMBL/GenBank/DDBJ databases">
        <title>Complete sequence of Spirochaeta sp. Buddy.</title>
        <authorList>
            <person name="Lucas S."/>
            <person name="Copeland A."/>
            <person name="Lapidus A."/>
            <person name="Cheng J.-F."/>
            <person name="Goodwin L."/>
            <person name="Pitluck S."/>
            <person name="Zeytun A."/>
            <person name="Detter J.C."/>
            <person name="Han C."/>
            <person name="Tapia R."/>
            <person name="Land M."/>
            <person name="Hauser L."/>
            <person name="Kyrpides N."/>
            <person name="Ivanova N."/>
            <person name="Mikhailova N."/>
            <person name="Pagani I."/>
            <person name="Ritalahti K.M."/>
            <person name="Loeffler F.E."/>
            <person name="Woyke T."/>
        </authorList>
    </citation>
    <scope>NUCLEOTIDE SEQUENCE [LARGE SCALE GENOMIC DNA]</scope>
    <source>
        <strain evidence="2">ATCC BAA-1886 / DSM 22777 / Buddy</strain>
    </source>
</reference>
<dbReference type="AlphaFoldDB" id="F0RWD8"/>
<organism evidence="1 2">
    <name type="scientific">Sphaerochaeta globosa (strain ATCC BAA-1886 / DSM 22777 / Buddy)</name>
    <name type="common">Spirochaeta sp. (strain Buddy)</name>
    <dbReference type="NCBI Taxonomy" id="158189"/>
    <lineage>
        <taxon>Bacteria</taxon>
        <taxon>Pseudomonadati</taxon>
        <taxon>Spirochaetota</taxon>
        <taxon>Spirochaetia</taxon>
        <taxon>Spirochaetales</taxon>
        <taxon>Sphaerochaetaceae</taxon>
        <taxon>Sphaerochaeta</taxon>
    </lineage>
</organism>
<evidence type="ECO:0000313" key="2">
    <source>
        <dbReference type="Proteomes" id="UP000008466"/>
    </source>
</evidence>
<dbReference type="OrthoDB" id="9926588at2"/>
<proteinExistence type="predicted"/>
<protein>
    <submittedName>
        <fullName evidence="1">Uncharacterized protein</fullName>
    </submittedName>
</protein>